<dbReference type="InterPro" id="IPR032808">
    <property type="entry name" value="DoxX"/>
</dbReference>
<dbReference type="PANTHER" id="PTHR33452:SF4">
    <property type="entry name" value="BLL4328 PROTEIN"/>
    <property type="match status" value="1"/>
</dbReference>
<feature type="transmembrane region" description="Helical" evidence="7">
    <location>
        <begin position="102"/>
        <end position="122"/>
    </location>
</feature>
<keyword evidence="3" id="KW-1003">Cell membrane</keyword>
<evidence type="ECO:0000256" key="1">
    <source>
        <dbReference type="ARBA" id="ARBA00004651"/>
    </source>
</evidence>
<keyword evidence="4 7" id="KW-0812">Transmembrane</keyword>
<gene>
    <name evidence="8" type="ORF">IHQ68_19655</name>
</gene>
<dbReference type="Proteomes" id="UP001181622">
    <property type="component" value="Unassembled WGS sequence"/>
</dbReference>
<sequence length="132" mass="14273">MDFSALKPWRGRVRSILRIMAALLFMQHGTQKLLDFPIAGPDPLPPLLMVAGAIELIGGFLLAIGLFSRPVAFLLSGMAAAAYFIGHASNGFFPIVNKGELAALYCFVFLYLFFAGPGAWSVDAMRRHGGVD</sequence>
<comment type="subcellular location">
    <subcellularLocation>
        <location evidence="1">Cell membrane</location>
        <topology evidence="1">Multi-pass membrane protein</topology>
    </subcellularLocation>
</comment>
<keyword evidence="9" id="KW-1185">Reference proteome</keyword>
<dbReference type="RefSeq" id="WP_309394923.1">
    <property type="nucleotide sequence ID" value="NZ_JADBEO010000080.1"/>
</dbReference>
<keyword evidence="6 7" id="KW-0472">Membrane</keyword>
<dbReference type="PANTHER" id="PTHR33452">
    <property type="entry name" value="OXIDOREDUCTASE CATD-RELATED"/>
    <property type="match status" value="1"/>
</dbReference>
<protein>
    <submittedName>
        <fullName evidence="8">DoxX family protein</fullName>
    </submittedName>
</protein>
<evidence type="ECO:0000256" key="7">
    <source>
        <dbReference type="SAM" id="Phobius"/>
    </source>
</evidence>
<evidence type="ECO:0000256" key="2">
    <source>
        <dbReference type="ARBA" id="ARBA00006679"/>
    </source>
</evidence>
<evidence type="ECO:0000313" key="9">
    <source>
        <dbReference type="Proteomes" id="UP001181622"/>
    </source>
</evidence>
<comment type="caution">
    <text evidence="8">The sequence shown here is derived from an EMBL/GenBank/DDBJ whole genome shotgun (WGS) entry which is preliminary data.</text>
</comment>
<organism evidence="8 9">
    <name type="scientific">Chelatococcus sambhunathii</name>
    <dbReference type="NCBI Taxonomy" id="363953"/>
    <lineage>
        <taxon>Bacteria</taxon>
        <taxon>Pseudomonadati</taxon>
        <taxon>Pseudomonadota</taxon>
        <taxon>Alphaproteobacteria</taxon>
        <taxon>Hyphomicrobiales</taxon>
        <taxon>Chelatococcaceae</taxon>
        <taxon>Chelatococcus</taxon>
    </lineage>
</organism>
<accession>A0ABU1DL30</accession>
<evidence type="ECO:0000256" key="3">
    <source>
        <dbReference type="ARBA" id="ARBA00022475"/>
    </source>
</evidence>
<comment type="similarity">
    <text evidence="2">Belongs to the DoxX family.</text>
</comment>
<dbReference type="InterPro" id="IPR051907">
    <property type="entry name" value="DoxX-like_oxidoreductase"/>
</dbReference>
<evidence type="ECO:0000256" key="6">
    <source>
        <dbReference type="ARBA" id="ARBA00023136"/>
    </source>
</evidence>
<dbReference type="Pfam" id="PF07681">
    <property type="entry name" value="DoxX"/>
    <property type="match status" value="1"/>
</dbReference>
<feature type="transmembrane region" description="Helical" evidence="7">
    <location>
        <begin position="74"/>
        <end position="96"/>
    </location>
</feature>
<proteinExistence type="inferred from homology"/>
<dbReference type="EMBL" id="JADBEO010000080">
    <property type="protein sequence ID" value="MDR4308843.1"/>
    <property type="molecule type" value="Genomic_DNA"/>
</dbReference>
<keyword evidence="5 7" id="KW-1133">Transmembrane helix</keyword>
<evidence type="ECO:0000313" key="8">
    <source>
        <dbReference type="EMBL" id="MDR4308843.1"/>
    </source>
</evidence>
<feature type="transmembrane region" description="Helical" evidence="7">
    <location>
        <begin position="16"/>
        <end position="34"/>
    </location>
</feature>
<evidence type="ECO:0000256" key="5">
    <source>
        <dbReference type="ARBA" id="ARBA00022989"/>
    </source>
</evidence>
<feature type="transmembrane region" description="Helical" evidence="7">
    <location>
        <begin position="46"/>
        <end position="67"/>
    </location>
</feature>
<reference evidence="8" key="1">
    <citation type="submission" date="2020-10" db="EMBL/GenBank/DDBJ databases">
        <authorList>
            <person name="Abbas A."/>
            <person name="Razzaq R."/>
            <person name="Waqas M."/>
            <person name="Abbas N."/>
            <person name="Nielsen T.K."/>
            <person name="Hansen L.H."/>
            <person name="Hussain S."/>
            <person name="Shahid M."/>
        </authorList>
    </citation>
    <scope>NUCLEOTIDE SEQUENCE</scope>
    <source>
        <strain evidence="8">S14</strain>
    </source>
</reference>
<name>A0ABU1DL30_9HYPH</name>
<evidence type="ECO:0000256" key="4">
    <source>
        <dbReference type="ARBA" id="ARBA00022692"/>
    </source>
</evidence>